<accession>A0A553P8S0</accession>
<keyword evidence="18" id="KW-0539">Nucleus</keyword>
<comment type="cofactor">
    <cofactor evidence="1">
        <name>Mg(2+)</name>
        <dbReference type="ChEBI" id="CHEBI:18420"/>
    </cofactor>
</comment>
<evidence type="ECO:0000259" key="25">
    <source>
        <dbReference type="PROSITE" id="PS52002"/>
    </source>
</evidence>
<keyword evidence="16" id="KW-0472">Membrane</keyword>
<dbReference type="EC" id="2.5.1.87" evidence="6"/>
<evidence type="ECO:0000256" key="5">
    <source>
        <dbReference type="ARBA" id="ARBA00005432"/>
    </source>
</evidence>
<keyword evidence="12" id="KW-0460">Magnesium</keyword>
<dbReference type="EMBL" id="VCGU01000007">
    <property type="protein sequence ID" value="TRY74081.1"/>
    <property type="molecule type" value="Genomic_DNA"/>
</dbReference>
<comment type="subcellular location">
    <subcellularLocation>
        <location evidence="3">Endoplasmic reticulum membrane</location>
    </subcellularLocation>
    <subcellularLocation>
        <location evidence="2">Nucleus</location>
    </subcellularLocation>
</comment>
<dbReference type="Proteomes" id="UP000318571">
    <property type="component" value="Chromosome 3"/>
</dbReference>
<gene>
    <name evidence="26" type="ORF">TCAL_07403</name>
</gene>
<dbReference type="STRING" id="6832.A0A553P8S0"/>
<organism evidence="26 27">
    <name type="scientific">Tigriopus californicus</name>
    <name type="common">Marine copepod</name>
    <dbReference type="NCBI Taxonomy" id="6832"/>
    <lineage>
        <taxon>Eukaryota</taxon>
        <taxon>Metazoa</taxon>
        <taxon>Ecdysozoa</taxon>
        <taxon>Arthropoda</taxon>
        <taxon>Crustacea</taxon>
        <taxon>Multicrustacea</taxon>
        <taxon>Hexanauplia</taxon>
        <taxon>Copepoda</taxon>
        <taxon>Harpacticoida</taxon>
        <taxon>Harpacticidae</taxon>
        <taxon>Tigriopus</taxon>
    </lineage>
</organism>
<evidence type="ECO:0000256" key="1">
    <source>
        <dbReference type="ARBA" id="ARBA00001946"/>
    </source>
</evidence>
<dbReference type="Pfam" id="PF01255">
    <property type="entry name" value="Prenyltransf"/>
    <property type="match status" value="1"/>
</dbReference>
<keyword evidence="27" id="KW-1185">Reference proteome</keyword>
<evidence type="ECO:0000256" key="8">
    <source>
        <dbReference type="ARBA" id="ARBA00022679"/>
    </source>
</evidence>
<sequence length="336" mass="37838">MILPMILALLHVLFDYCLFAHLKSKAVLKRLRRLFEDKKTLSYNELQWPKLPSHLALVSLEEDVSYLDMAHVLNWAIDIGIPCFSLFDTQGTIKANPREIYQALEGLLKDKGLKIKWHLNREGQRNGMNGLSQGADVQIALLDQTDGRTDIVRTAQMLAERCARGDLAVQDINEDLLDSSLQANHGLPDPDLMIRFGSLQSNMGFLPWQTRLTEMHSISSHHGIQQSELVQTHTRRESIKMGSALESFVNRMVSIITADGRNFIGTLKGFDQTINLILDDTHERIYSPAQGVERVVLGLHIVRGDNIALVGELDEDVDSRLDLQSMRADPIASMIH</sequence>
<evidence type="ECO:0000256" key="19">
    <source>
        <dbReference type="ARBA" id="ARBA00023274"/>
    </source>
</evidence>
<dbReference type="GO" id="GO:0000398">
    <property type="term" value="P:mRNA splicing, via spliceosome"/>
    <property type="evidence" value="ECO:0007669"/>
    <property type="project" value="InterPro"/>
</dbReference>
<evidence type="ECO:0000256" key="11">
    <source>
        <dbReference type="ARBA" id="ARBA00022824"/>
    </source>
</evidence>
<comment type="function">
    <text evidence="21">Plays a role in pre-mRNA splicing as component of the U4/U6-U5 tri-snRNP complex that is involved in spliceosome assembly, and as component of the precatalytic spliceosome (spliceosome B complex). The heptameric LSM2-8 complex binds specifically to the 3'-terminal U-tract of U6 snRNA.</text>
</comment>
<dbReference type="InterPro" id="IPR036424">
    <property type="entry name" value="UPP_synth-like_sf"/>
</dbReference>
<dbReference type="GO" id="GO:0005688">
    <property type="term" value="C:U6 snRNP"/>
    <property type="evidence" value="ECO:0007669"/>
    <property type="project" value="InterPro"/>
</dbReference>
<dbReference type="Gene3D" id="2.30.30.100">
    <property type="match status" value="1"/>
</dbReference>
<evidence type="ECO:0000256" key="21">
    <source>
        <dbReference type="ARBA" id="ARBA00056431"/>
    </source>
</evidence>
<dbReference type="InterPro" id="IPR010920">
    <property type="entry name" value="LSM_dom_sf"/>
</dbReference>
<keyword evidence="7" id="KW-0507">mRNA processing</keyword>
<evidence type="ECO:0000256" key="7">
    <source>
        <dbReference type="ARBA" id="ARBA00022664"/>
    </source>
</evidence>
<keyword evidence="8" id="KW-0808">Transferase</keyword>
<dbReference type="GO" id="GO:0045547">
    <property type="term" value="F:ditrans,polycis-polyprenyl diphosphate synthase [(2E,6E)-farnesyl diphosphate specific] activity"/>
    <property type="evidence" value="ECO:0007669"/>
    <property type="project" value="UniProtKB-EC"/>
</dbReference>
<dbReference type="PANTHER" id="PTHR21528:SF0">
    <property type="entry name" value="DEHYDRODOLICHYL DIPHOSPHATE SYNTHASE COMPLEX SUBUNIT NUS1"/>
    <property type="match status" value="1"/>
</dbReference>
<dbReference type="GO" id="GO:0005681">
    <property type="term" value="C:spliceosomal complex"/>
    <property type="evidence" value="ECO:0007669"/>
    <property type="project" value="UniProtKB-KW"/>
</dbReference>
<dbReference type="FunFam" id="2.30.30.100:FF:000022">
    <property type="entry name" value="U6 snRNA-associated Sm-like protein LSm8"/>
    <property type="match status" value="1"/>
</dbReference>
<evidence type="ECO:0000256" key="16">
    <source>
        <dbReference type="ARBA" id="ARBA00023136"/>
    </source>
</evidence>
<evidence type="ECO:0000256" key="10">
    <source>
        <dbReference type="ARBA" id="ARBA00022728"/>
    </source>
</evidence>
<proteinExistence type="inferred from homology"/>
<comment type="subunit">
    <text evidence="22">Component of the precatalytic spliceosome (spliceosome B complex). Component of the U4/U6-U5 tri-snRNP complex, a building block of the precatalytic spliceosome (spliceosome B complex). The U4/U6-U5 tri-snRNP complex is composed of the U4, U6 and U5 snRNAs and at least PRPF3, PRPF4, PRPF6, PRPF8, PRPF31, SNRNP200, TXNL4A, SNRNP40, SNRPB, SNRPD1, SNRPD2, SNRPD3, SNRPE, SNRPF, SNRPG, DDX23, CD2BP2, PPIH, SNU13, EFTUD2, SART1 and USP39, plus LSM2, LSM3, LSM4, LSM5, LSM6, LSM7 and LSM8. LSM2, LSM3, LSM4, LSM5, LSM6, LSM7 and LSM8 form a heptameric, ring-shaped subcomplex (the LSM2-8 complex) that is part of the U4/U6-U5 tri-snRNP complex and the precatalytic spliceosome.</text>
</comment>
<dbReference type="InterPro" id="IPR038887">
    <property type="entry name" value="Nus1/NgBR"/>
</dbReference>
<dbReference type="Gene3D" id="3.40.1180.10">
    <property type="entry name" value="Decaprenyl diphosphate synthase-like"/>
    <property type="match status" value="1"/>
</dbReference>
<comment type="similarity">
    <text evidence="5">Belongs to the UPP synthase family.</text>
</comment>
<evidence type="ECO:0000256" key="23">
    <source>
        <dbReference type="ARBA" id="ARBA00067760"/>
    </source>
</evidence>
<dbReference type="Pfam" id="PF01423">
    <property type="entry name" value="LSM"/>
    <property type="match status" value="1"/>
</dbReference>
<feature type="domain" description="Sm" evidence="25">
    <location>
        <begin position="240"/>
        <end position="316"/>
    </location>
</feature>
<evidence type="ECO:0000256" key="2">
    <source>
        <dbReference type="ARBA" id="ARBA00004123"/>
    </source>
</evidence>
<comment type="pathway">
    <text evidence="4">Protein modification; protein glycosylation.</text>
</comment>
<evidence type="ECO:0000256" key="17">
    <source>
        <dbReference type="ARBA" id="ARBA00023187"/>
    </source>
</evidence>
<keyword evidence="15" id="KW-0007">Acetylation</keyword>
<keyword evidence="24" id="KW-0732">Signal</keyword>
<evidence type="ECO:0000256" key="15">
    <source>
        <dbReference type="ARBA" id="ARBA00022990"/>
    </source>
</evidence>
<evidence type="ECO:0000256" key="13">
    <source>
        <dbReference type="ARBA" id="ARBA00022884"/>
    </source>
</evidence>
<keyword evidence="14" id="KW-1133">Transmembrane helix</keyword>
<evidence type="ECO:0000313" key="27">
    <source>
        <dbReference type="Proteomes" id="UP000318571"/>
    </source>
</evidence>
<feature type="chain" id="PRO_5021734183" description="U6 snRNA-associated Sm-like protein LSm8" evidence="24">
    <location>
        <begin position="20"/>
        <end position="336"/>
    </location>
</feature>
<comment type="catalytic activity">
    <reaction evidence="20">
        <text>n isopentenyl diphosphate + (2E,6E)-farnesyl diphosphate = a di-trans,poly-cis-polyprenyl diphosphate + n diphosphate</text>
        <dbReference type="Rhea" id="RHEA:53008"/>
        <dbReference type="Rhea" id="RHEA-COMP:19494"/>
        <dbReference type="ChEBI" id="CHEBI:33019"/>
        <dbReference type="ChEBI" id="CHEBI:128769"/>
        <dbReference type="ChEBI" id="CHEBI:136960"/>
        <dbReference type="ChEBI" id="CHEBI:175763"/>
        <dbReference type="EC" id="2.5.1.87"/>
    </reaction>
</comment>
<dbReference type="PROSITE" id="PS52002">
    <property type="entry name" value="SM"/>
    <property type="match status" value="1"/>
</dbReference>
<evidence type="ECO:0000256" key="14">
    <source>
        <dbReference type="ARBA" id="ARBA00022989"/>
    </source>
</evidence>
<keyword evidence="19" id="KW-0687">Ribonucleoprotein</keyword>
<evidence type="ECO:0000256" key="6">
    <source>
        <dbReference type="ARBA" id="ARBA00012596"/>
    </source>
</evidence>
<dbReference type="InterPro" id="IPR001163">
    <property type="entry name" value="Sm_dom_euk/arc"/>
</dbReference>
<evidence type="ECO:0000256" key="9">
    <source>
        <dbReference type="ARBA" id="ARBA00022692"/>
    </source>
</evidence>
<comment type="caution">
    <text evidence="26">The sequence shown here is derived from an EMBL/GenBank/DDBJ whole genome shotgun (WGS) entry which is preliminary data.</text>
</comment>
<keyword evidence="13" id="KW-0694">RNA-binding</keyword>
<dbReference type="GO" id="GO:1904423">
    <property type="term" value="C:dehydrodolichyl diphosphate synthase complex"/>
    <property type="evidence" value="ECO:0007669"/>
    <property type="project" value="InterPro"/>
</dbReference>
<evidence type="ECO:0000313" key="26">
    <source>
        <dbReference type="EMBL" id="TRY74081.1"/>
    </source>
</evidence>
<dbReference type="SUPFAM" id="SSF50182">
    <property type="entry name" value="Sm-like ribonucleoproteins"/>
    <property type="match status" value="1"/>
</dbReference>
<evidence type="ECO:0000256" key="22">
    <source>
        <dbReference type="ARBA" id="ARBA00063389"/>
    </source>
</evidence>
<keyword evidence="17" id="KW-0508">mRNA splicing</keyword>
<dbReference type="SMART" id="SM00651">
    <property type="entry name" value="Sm"/>
    <property type="match status" value="1"/>
</dbReference>
<evidence type="ECO:0000256" key="20">
    <source>
        <dbReference type="ARBA" id="ARBA00047353"/>
    </source>
</evidence>
<dbReference type="CDD" id="cd01727">
    <property type="entry name" value="LSm8"/>
    <property type="match status" value="1"/>
</dbReference>
<dbReference type="OMA" id="NMGFLPW"/>
<dbReference type="InterPro" id="IPR001441">
    <property type="entry name" value="UPP_synth-like"/>
</dbReference>
<keyword evidence="10" id="KW-0747">Spliceosome</keyword>
<dbReference type="GO" id="GO:0003723">
    <property type="term" value="F:RNA binding"/>
    <property type="evidence" value="ECO:0007669"/>
    <property type="project" value="UniProtKB-KW"/>
</dbReference>
<evidence type="ECO:0000256" key="12">
    <source>
        <dbReference type="ARBA" id="ARBA00022842"/>
    </source>
</evidence>
<keyword evidence="11" id="KW-0256">Endoplasmic reticulum</keyword>
<dbReference type="InterPro" id="IPR034103">
    <property type="entry name" value="Lsm8"/>
</dbReference>
<evidence type="ECO:0000256" key="18">
    <source>
        <dbReference type="ARBA" id="ARBA00023242"/>
    </source>
</evidence>
<dbReference type="PANTHER" id="PTHR21528">
    <property type="entry name" value="DEHYDRODOLICHYL DIPHOSPHATE SYNTHASE COMPLEX SUBUNIT NUS1"/>
    <property type="match status" value="1"/>
</dbReference>
<dbReference type="AlphaFoldDB" id="A0A553P8S0"/>
<keyword evidence="9" id="KW-0812">Transmembrane</keyword>
<evidence type="ECO:0000256" key="3">
    <source>
        <dbReference type="ARBA" id="ARBA00004586"/>
    </source>
</evidence>
<dbReference type="GO" id="GO:0046540">
    <property type="term" value="C:U4/U6 x U5 tri-snRNP complex"/>
    <property type="evidence" value="ECO:0007669"/>
    <property type="project" value="InterPro"/>
</dbReference>
<protein>
    <recommendedName>
        <fullName evidence="23">U6 snRNA-associated Sm-like protein LSm8</fullName>
        <ecNumber evidence="6">2.5.1.87</ecNumber>
    </recommendedName>
</protein>
<name>A0A553P8S0_TIGCA</name>
<reference evidence="26 27" key="1">
    <citation type="journal article" date="2018" name="Nat. Ecol. Evol.">
        <title>Genomic signatures of mitonuclear coevolution across populations of Tigriopus californicus.</title>
        <authorList>
            <person name="Barreto F.S."/>
            <person name="Watson E.T."/>
            <person name="Lima T.G."/>
            <person name="Willett C.S."/>
            <person name="Edmands S."/>
            <person name="Li W."/>
            <person name="Burton R.S."/>
        </authorList>
    </citation>
    <scope>NUCLEOTIDE SEQUENCE [LARGE SCALE GENOMIC DNA]</scope>
    <source>
        <strain evidence="26 27">San Diego</strain>
    </source>
</reference>
<evidence type="ECO:0000256" key="4">
    <source>
        <dbReference type="ARBA" id="ARBA00004922"/>
    </source>
</evidence>
<feature type="signal peptide" evidence="24">
    <location>
        <begin position="1"/>
        <end position="19"/>
    </location>
</feature>
<dbReference type="SUPFAM" id="SSF64005">
    <property type="entry name" value="Undecaprenyl diphosphate synthase"/>
    <property type="match status" value="1"/>
</dbReference>
<evidence type="ECO:0000256" key="24">
    <source>
        <dbReference type="SAM" id="SignalP"/>
    </source>
</evidence>
<dbReference type="InterPro" id="IPR047575">
    <property type="entry name" value="Sm"/>
</dbReference>
<dbReference type="GO" id="GO:0005789">
    <property type="term" value="C:endoplasmic reticulum membrane"/>
    <property type="evidence" value="ECO:0007669"/>
    <property type="project" value="UniProtKB-SubCell"/>
</dbReference>